<dbReference type="GO" id="GO:0005840">
    <property type="term" value="C:ribosome"/>
    <property type="evidence" value="ECO:0007669"/>
    <property type="project" value="UniProtKB-KW"/>
</dbReference>
<dbReference type="InterPro" id="IPR016181">
    <property type="entry name" value="Acyl_CoA_acyltransferase"/>
</dbReference>
<dbReference type="GO" id="GO:0016747">
    <property type="term" value="F:acyltransferase activity, transferring groups other than amino-acyl groups"/>
    <property type="evidence" value="ECO:0007669"/>
    <property type="project" value="InterPro"/>
</dbReference>
<dbReference type="Proteomes" id="UP000658613">
    <property type="component" value="Unassembled WGS sequence"/>
</dbReference>
<feature type="domain" description="N-acetyltransferase" evidence="1">
    <location>
        <begin position="57"/>
        <end position="209"/>
    </location>
</feature>
<keyword evidence="2" id="KW-0687">Ribonucleoprotein</keyword>
<evidence type="ECO:0000313" key="3">
    <source>
        <dbReference type="Proteomes" id="UP000658613"/>
    </source>
</evidence>
<gene>
    <name evidence="2" type="ORF">IW254_000944</name>
</gene>
<dbReference type="RefSeq" id="WP_196824444.1">
    <property type="nucleotide sequence ID" value="NZ_CP046980.1"/>
</dbReference>
<reference evidence="2" key="1">
    <citation type="submission" date="2020-11" db="EMBL/GenBank/DDBJ databases">
        <title>Sequencing the genomes of 1000 actinobacteria strains.</title>
        <authorList>
            <person name="Klenk H.-P."/>
        </authorList>
    </citation>
    <scope>NUCLEOTIDE SEQUENCE</scope>
    <source>
        <strain evidence="2">DSM 45632</strain>
    </source>
</reference>
<dbReference type="Gene3D" id="3.40.630.30">
    <property type="match status" value="1"/>
</dbReference>
<name>A0A931E1L3_9CORY</name>
<dbReference type="InterPro" id="IPR000182">
    <property type="entry name" value="GNAT_dom"/>
</dbReference>
<dbReference type="Pfam" id="PF13508">
    <property type="entry name" value="Acetyltransf_7"/>
    <property type="match status" value="1"/>
</dbReference>
<organism evidence="2 3">
    <name type="scientific">Corynebacterium aquatimens</name>
    <dbReference type="NCBI Taxonomy" id="1190508"/>
    <lineage>
        <taxon>Bacteria</taxon>
        <taxon>Bacillati</taxon>
        <taxon>Actinomycetota</taxon>
        <taxon>Actinomycetes</taxon>
        <taxon>Mycobacteriales</taxon>
        <taxon>Corynebacteriaceae</taxon>
        <taxon>Corynebacterium</taxon>
    </lineage>
</organism>
<protein>
    <submittedName>
        <fullName evidence="2">Ribosomal protein S18 acetylase RimI-like enzyme</fullName>
    </submittedName>
</protein>
<evidence type="ECO:0000259" key="1">
    <source>
        <dbReference type="PROSITE" id="PS51186"/>
    </source>
</evidence>
<dbReference type="EMBL" id="JADOUE010000001">
    <property type="protein sequence ID" value="MBG6121975.1"/>
    <property type="molecule type" value="Genomic_DNA"/>
</dbReference>
<sequence>MTIRIRRLSGFEFARASPHLVDIHLRAMGYPPSMKDQRMRSWRNDVFNRGFVAYIACETRDESVADPQPAGEEFVVGVAYGFLGNPDLWWDQQLRRGLLESKWYPSVSAPDGPRGPVRGDFPEFVRSYFEVAEIHVLPEAQGKGIGRTLLTTLLDGVPARHALLSTPEVAGEQNSAFGLYRSLGFQDVLRNFMYAGDHRPFAILGRSLPLG</sequence>
<keyword evidence="2" id="KW-0689">Ribosomal protein</keyword>
<evidence type="ECO:0000313" key="2">
    <source>
        <dbReference type="EMBL" id="MBG6121975.1"/>
    </source>
</evidence>
<comment type="caution">
    <text evidence="2">The sequence shown here is derived from an EMBL/GenBank/DDBJ whole genome shotgun (WGS) entry which is preliminary data.</text>
</comment>
<dbReference type="AlphaFoldDB" id="A0A931E1L3"/>
<dbReference type="CDD" id="cd04301">
    <property type="entry name" value="NAT_SF"/>
    <property type="match status" value="1"/>
</dbReference>
<dbReference type="SUPFAM" id="SSF55729">
    <property type="entry name" value="Acyl-CoA N-acyltransferases (Nat)"/>
    <property type="match status" value="1"/>
</dbReference>
<accession>A0A931E1L3</accession>
<proteinExistence type="predicted"/>
<dbReference type="PROSITE" id="PS51186">
    <property type="entry name" value="GNAT"/>
    <property type="match status" value="1"/>
</dbReference>
<keyword evidence="3" id="KW-1185">Reference proteome</keyword>